<dbReference type="AlphaFoldDB" id="A0A0R2KI48"/>
<keyword evidence="2 8" id="KW-0813">Transport</keyword>
<keyword evidence="4 8" id="KW-0406">Ion transport</keyword>
<dbReference type="Pfam" id="PF00213">
    <property type="entry name" value="OSCP"/>
    <property type="match status" value="1"/>
</dbReference>
<dbReference type="PROSITE" id="PS00389">
    <property type="entry name" value="ATPASE_DELTA"/>
    <property type="match status" value="1"/>
</dbReference>
<evidence type="ECO:0000256" key="1">
    <source>
        <dbReference type="ARBA" id="ARBA00004370"/>
    </source>
</evidence>
<dbReference type="PATRIC" id="fig|1122146.4.peg.1015"/>
<dbReference type="GO" id="GO:0046933">
    <property type="term" value="F:proton-transporting ATP synthase activity, rotational mechanism"/>
    <property type="evidence" value="ECO:0007669"/>
    <property type="project" value="UniProtKB-UniRule"/>
</dbReference>
<proteinExistence type="inferred from homology"/>
<dbReference type="STRING" id="1122146.IV53_GL000980"/>
<comment type="similarity">
    <text evidence="8">Belongs to the ATPase delta chain family.</text>
</comment>
<dbReference type="PANTHER" id="PTHR11910">
    <property type="entry name" value="ATP SYNTHASE DELTA CHAIN"/>
    <property type="match status" value="1"/>
</dbReference>
<dbReference type="OrthoDB" id="9786633at2"/>
<dbReference type="Gene3D" id="1.10.520.20">
    <property type="entry name" value="N-terminal domain of the delta subunit of the F1F0-ATP synthase"/>
    <property type="match status" value="1"/>
</dbReference>
<dbReference type="GO" id="GO:0005886">
    <property type="term" value="C:plasma membrane"/>
    <property type="evidence" value="ECO:0007669"/>
    <property type="project" value="UniProtKB-SubCell"/>
</dbReference>
<evidence type="ECO:0000256" key="2">
    <source>
        <dbReference type="ARBA" id="ARBA00022448"/>
    </source>
</evidence>
<sequence length="180" mass="20294">MKLDNESVARRYGKALFEVALDKGDRAILVSELNEIKKALHQEPELLVFLTSVQISDQAKRDLLTEITKNTSELTTNLLNMLYDYGRIVNLEGVIEEFNRLNDEFDKTVRVSVTTAVELDEDQKQRLASSFANVVDANKVIIEPTIDESIIGGVVLEANNTIYDGSVKAKIERIKRLLLK</sequence>
<reference evidence="9 10" key="1">
    <citation type="journal article" date="2015" name="Genome Announc.">
        <title>Expanding the biotechnology potential of lactobacilli through comparative genomics of 213 strains and associated genera.</title>
        <authorList>
            <person name="Sun Z."/>
            <person name="Harris H.M."/>
            <person name="McCann A."/>
            <person name="Guo C."/>
            <person name="Argimon S."/>
            <person name="Zhang W."/>
            <person name="Yang X."/>
            <person name="Jeffery I.B."/>
            <person name="Cooney J.C."/>
            <person name="Kagawa T.F."/>
            <person name="Liu W."/>
            <person name="Song Y."/>
            <person name="Salvetti E."/>
            <person name="Wrobel A."/>
            <person name="Rasinkangas P."/>
            <person name="Parkhill J."/>
            <person name="Rea M.C."/>
            <person name="O'Sullivan O."/>
            <person name="Ritari J."/>
            <person name="Douillard F.P."/>
            <person name="Paul Ross R."/>
            <person name="Yang R."/>
            <person name="Briner A.E."/>
            <person name="Felis G.E."/>
            <person name="de Vos W.M."/>
            <person name="Barrangou R."/>
            <person name="Klaenhammer T.R."/>
            <person name="Caufield P.W."/>
            <person name="Cui Y."/>
            <person name="Zhang H."/>
            <person name="O'Toole P.W."/>
        </authorList>
    </citation>
    <scope>NUCLEOTIDE SEQUENCE [LARGE SCALE GENOMIC DNA]</scope>
    <source>
        <strain evidence="9 10">DSM 22408</strain>
    </source>
</reference>
<comment type="function">
    <text evidence="8">This protein is part of the stalk that links CF(0) to CF(1). It either transmits conformational changes from CF(0) to CF(1) or is implicated in proton conduction.</text>
</comment>
<dbReference type="Proteomes" id="UP000051500">
    <property type="component" value="Unassembled WGS sequence"/>
</dbReference>
<protein>
    <recommendedName>
        <fullName evidence="8">ATP synthase subunit delta</fullName>
    </recommendedName>
    <alternativeName>
        <fullName evidence="8">ATP synthase F(1) sector subunit delta</fullName>
    </alternativeName>
    <alternativeName>
        <fullName evidence="8">F-type ATPase subunit delta</fullName>
        <shortName evidence="8">F-ATPase subunit delta</shortName>
    </alternativeName>
</protein>
<evidence type="ECO:0000256" key="5">
    <source>
        <dbReference type="ARBA" id="ARBA00023136"/>
    </source>
</evidence>
<evidence type="ECO:0000256" key="4">
    <source>
        <dbReference type="ARBA" id="ARBA00023065"/>
    </source>
</evidence>
<name>A0A0R2KI48_9LACO</name>
<evidence type="ECO:0000256" key="7">
    <source>
        <dbReference type="ARBA" id="ARBA00023310"/>
    </source>
</evidence>
<dbReference type="InterPro" id="IPR000711">
    <property type="entry name" value="ATPase_OSCP/dsu"/>
</dbReference>
<comment type="caution">
    <text evidence="9">The sequence shown here is derived from an EMBL/GenBank/DDBJ whole genome shotgun (WGS) entry which is preliminary data.</text>
</comment>
<dbReference type="GO" id="GO:0045259">
    <property type="term" value="C:proton-transporting ATP synthase complex"/>
    <property type="evidence" value="ECO:0007669"/>
    <property type="project" value="UniProtKB-KW"/>
</dbReference>
<comment type="subcellular location">
    <subcellularLocation>
        <location evidence="8">Cell membrane</location>
        <topology evidence="8">Peripheral membrane protein</topology>
    </subcellularLocation>
    <subcellularLocation>
        <location evidence="1">Membrane</location>
    </subcellularLocation>
</comment>
<comment type="function">
    <text evidence="8">F(1)F(0) ATP synthase produces ATP from ADP in the presence of a proton or sodium gradient. F-type ATPases consist of two structural domains, F(1) containing the extramembraneous catalytic core and F(0) containing the membrane proton channel, linked together by a central stalk and a peripheral stalk. During catalysis, ATP synthesis in the catalytic domain of F(1) is coupled via a rotary mechanism of the central stalk subunits to proton translocation.</text>
</comment>
<dbReference type="InterPro" id="IPR026015">
    <property type="entry name" value="ATP_synth_OSCP/delta_N_sf"/>
</dbReference>
<keyword evidence="7 8" id="KW-0066">ATP synthesis</keyword>
<keyword evidence="6 8" id="KW-0139">CF(1)</keyword>
<dbReference type="HAMAP" id="MF_01416">
    <property type="entry name" value="ATP_synth_delta_bact"/>
    <property type="match status" value="1"/>
</dbReference>
<evidence type="ECO:0000256" key="8">
    <source>
        <dbReference type="HAMAP-Rule" id="MF_01416"/>
    </source>
</evidence>
<gene>
    <name evidence="8" type="primary">atpH</name>
    <name evidence="9" type="ORF">IV53_GL000980</name>
</gene>
<evidence type="ECO:0000256" key="3">
    <source>
        <dbReference type="ARBA" id="ARBA00022781"/>
    </source>
</evidence>
<dbReference type="SUPFAM" id="SSF47928">
    <property type="entry name" value="N-terminal domain of the delta subunit of the F1F0-ATP synthase"/>
    <property type="match status" value="1"/>
</dbReference>
<keyword evidence="10" id="KW-1185">Reference proteome</keyword>
<evidence type="ECO:0000256" key="6">
    <source>
        <dbReference type="ARBA" id="ARBA00023196"/>
    </source>
</evidence>
<evidence type="ECO:0000313" key="9">
    <source>
        <dbReference type="EMBL" id="KRN89007.1"/>
    </source>
</evidence>
<dbReference type="NCBIfam" id="TIGR01145">
    <property type="entry name" value="ATP_synt_delta"/>
    <property type="match status" value="1"/>
</dbReference>
<dbReference type="eggNOG" id="COG0712">
    <property type="taxonomic scope" value="Bacteria"/>
</dbReference>
<accession>A0A0R2KI48</accession>
<dbReference type="RefSeq" id="WP_027107409.1">
    <property type="nucleotide sequence ID" value="NZ_JQBZ01000025.1"/>
</dbReference>
<organism evidence="9 10">
    <name type="scientific">Ligilactobacillus ceti DSM 22408</name>
    <dbReference type="NCBI Taxonomy" id="1122146"/>
    <lineage>
        <taxon>Bacteria</taxon>
        <taxon>Bacillati</taxon>
        <taxon>Bacillota</taxon>
        <taxon>Bacilli</taxon>
        <taxon>Lactobacillales</taxon>
        <taxon>Lactobacillaceae</taxon>
        <taxon>Ligilactobacillus</taxon>
    </lineage>
</organism>
<dbReference type="EMBL" id="JQBZ01000025">
    <property type="protein sequence ID" value="KRN89007.1"/>
    <property type="molecule type" value="Genomic_DNA"/>
</dbReference>
<keyword evidence="3 8" id="KW-0375">Hydrogen ion transport</keyword>
<evidence type="ECO:0000313" key="10">
    <source>
        <dbReference type="Proteomes" id="UP000051500"/>
    </source>
</evidence>
<dbReference type="PRINTS" id="PR00125">
    <property type="entry name" value="ATPASEDELTA"/>
</dbReference>
<dbReference type="InterPro" id="IPR020781">
    <property type="entry name" value="ATPase_OSCP/d_CS"/>
</dbReference>
<keyword evidence="5 8" id="KW-0472">Membrane</keyword>
<keyword evidence="8" id="KW-1003">Cell membrane</keyword>